<feature type="coiled-coil region" evidence="4">
    <location>
        <begin position="492"/>
        <end position="519"/>
    </location>
</feature>
<feature type="domain" description="NPH3" evidence="7">
    <location>
        <begin position="160"/>
        <end position="441"/>
    </location>
</feature>
<dbReference type="InterPro" id="IPR011333">
    <property type="entry name" value="SKP1/BTB/POZ_sf"/>
</dbReference>
<reference evidence="9" key="2">
    <citation type="submission" date="2013-12" db="EMBL/GenBank/DDBJ databases">
        <authorList>
            <person name="Yu Y."/>
            <person name="Lee S."/>
            <person name="de Baynast K."/>
            <person name="Wissotski M."/>
            <person name="Liu L."/>
            <person name="Talag J."/>
            <person name="Goicoechea J."/>
            <person name="Angelova A."/>
            <person name="Jetty R."/>
            <person name="Kudrna D."/>
            <person name="Golser W."/>
            <person name="Rivera L."/>
            <person name="Zhang J."/>
            <person name="Wing R."/>
        </authorList>
    </citation>
    <scope>NUCLEOTIDE SEQUENCE</scope>
</reference>
<keyword evidence="9" id="KW-1185">Reference proteome</keyword>
<reference evidence="8" key="3">
    <citation type="submission" date="2015-04" db="UniProtKB">
        <authorList>
            <consortium name="EnsemblPlants"/>
        </authorList>
    </citation>
    <scope>IDENTIFICATION</scope>
</reference>
<keyword evidence="2" id="KW-0833">Ubl conjugation pathway</keyword>
<evidence type="ECO:0000256" key="4">
    <source>
        <dbReference type="SAM" id="Coils"/>
    </source>
</evidence>
<dbReference type="InterPro" id="IPR043454">
    <property type="entry name" value="NPH3/RPT2-like"/>
</dbReference>
<dbReference type="Gene3D" id="3.30.710.10">
    <property type="entry name" value="Potassium Channel Kv1.1, Chain A"/>
    <property type="match status" value="1"/>
</dbReference>
<evidence type="ECO:0000259" key="7">
    <source>
        <dbReference type="PROSITE" id="PS51649"/>
    </source>
</evidence>
<comment type="pathway">
    <text evidence="1">Protein modification; protein ubiquitination.</text>
</comment>
<name>A0A0D9XNG2_9ORYZ</name>
<reference evidence="8 9" key="1">
    <citation type="submission" date="2012-08" db="EMBL/GenBank/DDBJ databases">
        <title>Oryza genome evolution.</title>
        <authorList>
            <person name="Wing R.A."/>
        </authorList>
    </citation>
    <scope>NUCLEOTIDE SEQUENCE</scope>
</reference>
<evidence type="ECO:0000256" key="3">
    <source>
        <dbReference type="PROSITE-ProRule" id="PRU00982"/>
    </source>
</evidence>
<dbReference type="PROSITE" id="PS50097">
    <property type="entry name" value="BTB"/>
    <property type="match status" value="1"/>
</dbReference>
<evidence type="ECO:0008006" key="10">
    <source>
        <dbReference type="Google" id="ProtNLM"/>
    </source>
</evidence>
<evidence type="ECO:0000313" key="8">
    <source>
        <dbReference type="EnsemblPlants" id="LPERR11G01040.1"/>
    </source>
</evidence>
<dbReference type="eggNOG" id="ENOG502QRW3">
    <property type="taxonomic scope" value="Eukaryota"/>
</dbReference>
<accession>A0A0D9XNG2</accession>
<dbReference type="UniPathway" id="UPA00143"/>
<dbReference type="GO" id="GO:0016567">
    <property type="term" value="P:protein ubiquitination"/>
    <property type="evidence" value="ECO:0007669"/>
    <property type="project" value="UniProtKB-UniPathway"/>
</dbReference>
<organism evidence="8 9">
    <name type="scientific">Leersia perrieri</name>
    <dbReference type="NCBI Taxonomy" id="77586"/>
    <lineage>
        <taxon>Eukaryota</taxon>
        <taxon>Viridiplantae</taxon>
        <taxon>Streptophyta</taxon>
        <taxon>Embryophyta</taxon>
        <taxon>Tracheophyta</taxon>
        <taxon>Spermatophyta</taxon>
        <taxon>Magnoliopsida</taxon>
        <taxon>Liliopsida</taxon>
        <taxon>Poales</taxon>
        <taxon>Poaceae</taxon>
        <taxon>BOP clade</taxon>
        <taxon>Oryzoideae</taxon>
        <taxon>Oryzeae</taxon>
        <taxon>Oryzinae</taxon>
        <taxon>Leersia</taxon>
    </lineage>
</organism>
<dbReference type="InterPro" id="IPR000210">
    <property type="entry name" value="BTB/POZ_dom"/>
</dbReference>
<keyword evidence="4" id="KW-0175">Coiled coil</keyword>
<feature type="region of interest" description="Disordered" evidence="5">
    <location>
        <begin position="552"/>
        <end position="597"/>
    </location>
</feature>
<evidence type="ECO:0000313" key="9">
    <source>
        <dbReference type="Proteomes" id="UP000032180"/>
    </source>
</evidence>
<protein>
    <recommendedName>
        <fullName evidence="10">NPH3 domain-containing protein</fullName>
    </recommendedName>
</protein>
<evidence type="ECO:0000259" key="6">
    <source>
        <dbReference type="PROSITE" id="PS50097"/>
    </source>
</evidence>
<evidence type="ECO:0000256" key="2">
    <source>
        <dbReference type="ARBA" id="ARBA00022786"/>
    </source>
</evidence>
<sequence>MGLASDSPAFPFSTTKLSAASPRFCNPISRRIFSDVAGDLTISVDGQSFLLHKFPLVSKSGRIRRMIAESKDPDLSKLELVNVPGGALAFDLAAKFCYGSNFEINTVNVAHLRCIAEYLEMTEEYQEENLIIRTETYLNEIVVKNLDKSLEVLCACDGLDPTVEEIGLVDIIDYYQRVIVAMRRTGVRPESIGTSIVHYAQTALKGIERRHVWDSGPLVGDNQRVIVETLIDLLATEKITSVTLSFLFGMLRMAIEADISLDYRIEVEKRISLQLEMASLDDLLIPARQTSDSMFDVDTVHRILVNFLQRIEEDDSGNLSPCGYESDDGLKSPSHSSVLKVGRLMDGYLAEIAPDPYLKLQNFMALIELLPDYARIVDDGLYRAIDIYLKAHPSLTDSECKKLCKLIDCQKLSQDASSHAAQNDRLPIQTVVRVLYFEQLRLKSTVSSSSSHLQYTPSGGGCAGSLSQRMFGGVGGGSGVPSSCVSPQRDNYASLRRENRELKLEIARMRVRLTELEREQGVMRQGMRDGRGGEHGRALLASISRGIGRIAMIGAQERRSKTKTKKSSHSQNWSSDGGGKISSRRRQKPSHVTYAAS</sequence>
<dbReference type="PANTHER" id="PTHR32370">
    <property type="entry name" value="OS12G0117600 PROTEIN"/>
    <property type="match status" value="1"/>
</dbReference>
<feature type="domain" description="BTB" evidence="6">
    <location>
        <begin position="38"/>
        <end position="106"/>
    </location>
</feature>
<dbReference type="SUPFAM" id="SSF54695">
    <property type="entry name" value="POZ domain"/>
    <property type="match status" value="1"/>
</dbReference>
<dbReference type="HOGENOM" id="CLU_005994_6_0_1"/>
<dbReference type="Proteomes" id="UP000032180">
    <property type="component" value="Chromosome 11"/>
</dbReference>
<dbReference type="Gramene" id="LPERR11G01040.1">
    <property type="protein sequence ID" value="LPERR11G01040.1"/>
    <property type="gene ID" value="LPERR11G01040"/>
</dbReference>
<dbReference type="EnsemblPlants" id="LPERR11G01040.1">
    <property type="protein sequence ID" value="LPERR11G01040.1"/>
    <property type="gene ID" value="LPERR11G01040"/>
</dbReference>
<dbReference type="PROSITE" id="PS51649">
    <property type="entry name" value="NPH3"/>
    <property type="match status" value="1"/>
</dbReference>
<evidence type="ECO:0000256" key="5">
    <source>
        <dbReference type="SAM" id="MobiDB-lite"/>
    </source>
</evidence>
<dbReference type="Pfam" id="PF03000">
    <property type="entry name" value="NPH3"/>
    <property type="match status" value="1"/>
</dbReference>
<comment type="similarity">
    <text evidence="3">Belongs to the NPH3 family.</text>
</comment>
<dbReference type="AlphaFoldDB" id="A0A0D9XNG2"/>
<dbReference type="InterPro" id="IPR027356">
    <property type="entry name" value="NPH3_dom"/>
</dbReference>
<proteinExistence type="inferred from homology"/>
<evidence type="ECO:0000256" key="1">
    <source>
        <dbReference type="ARBA" id="ARBA00004906"/>
    </source>
</evidence>